<reference evidence="1 2" key="1">
    <citation type="submission" date="2019-03" db="EMBL/GenBank/DDBJ databases">
        <title>Paraburkholderia sp. 7MH5, isolated from subtropical forest soil.</title>
        <authorList>
            <person name="Gao Z.-H."/>
            <person name="Qiu L.-H."/>
        </authorList>
    </citation>
    <scope>NUCLEOTIDE SEQUENCE [LARGE SCALE GENOMIC DNA]</scope>
    <source>
        <strain evidence="1 2">7MH5</strain>
    </source>
</reference>
<dbReference type="RefSeq" id="WP_134756106.1">
    <property type="nucleotide sequence ID" value="NZ_CP038150.1"/>
</dbReference>
<proteinExistence type="predicted"/>
<organism evidence="1 2">
    <name type="scientific">Paraburkholderia pallida</name>
    <dbReference type="NCBI Taxonomy" id="2547399"/>
    <lineage>
        <taxon>Bacteria</taxon>
        <taxon>Pseudomonadati</taxon>
        <taxon>Pseudomonadota</taxon>
        <taxon>Betaproteobacteria</taxon>
        <taxon>Burkholderiales</taxon>
        <taxon>Burkholderiaceae</taxon>
        <taxon>Paraburkholderia</taxon>
    </lineage>
</organism>
<protein>
    <submittedName>
        <fullName evidence="1">Uncharacterized protein</fullName>
    </submittedName>
</protein>
<dbReference type="KEGG" id="ppai:E1956_30160"/>
<dbReference type="EMBL" id="CP038150">
    <property type="protein sequence ID" value="QBR01454.1"/>
    <property type="molecule type" value="Genomic_DNA"/>
</dbReference>
<dbReference type="OrthoDB" id="6555107at2"/>
<evidence type="ECO:0000313" key="2">
    <source>
        <dbReference type="Proteomes" id="UP000295727"/>
    </source>
</evidence>
<dbReference type="AlphaFoldDB" id="A0A4P7D4H2"/>
<gene>
    <name evidence="1" type="ORF">E1956_30160</name>
</gene>
<keyword evidence="2" id="KW-1185">Reference proteome</keyword>
<dbReference type="Proteomes" id="UP000295727">
    <property type="component" value="Chromosome 3"/>
</dbReference>
<evidence type="ECO:0000313" key="1">
    <source>
        <dbReference type="EMBL" id="QBR01454.1"/>
    </source>
</evidence>
<name>A0A4P7D4H2_9BURK</name>
<sequence length="293" mass="31311">MGIARTEEIEWLAVHDKADRIMSRTANWIAGCLIGGACAPVVAAGPDSVDTGAGWQFALTPYLWLPSVSGTARFTLPNGGADASTGPYNYLQNLRFALMVQGEARKGDWSIFGDAIYLNFGRHGSNVNAFNTSLGSGETQRSVETSLSGGLVEVGGGRTVVQRPWGNVDAILGMRYLGVKETLDASFSASTEGGASANPEVHVSEVQNIVDGFAGVRGRLLLSGDGRWYVPYYLDIGTGSSKFTWQAMSGIGYGAKWGDVSLTYRYLAFYGSGDQLVQTLRFNGPSANVTFRF</sequence>
<accession>A0A4P7D4H2</accession>